<protein>
    <recommendedName>
        <fullName evidence="4">Transposase</fullName>
    </recommendedName>
</protein>
<comment type="caution">
    <text evidence="2">The sequence shown here is derived from an EMBL/GenBank/DDBJ whole genome shotgun (WGS) entry which is preliminary data.</text>
</comment>
<dbReference type="Proteomes" id="UP001596183">
    <property type="component" value="Unassembled WGS sequence"/>
</dbReference>
<gene>
    <name evidence="2" type="ORF">ACFP2V_09700</name>
</gene>
<accession>A0ABW0XIW9</accession>
<dbReference type="EMBL" id="JBHSPC010000025">
    <property type="protein sequence ID" value="MFC5670371.1"/>
    <property type="molecule type" value="Genomic_DNA"/>
</dbReference>
<feature type="region of interest" description="Disordered" evidence="1">
    <location>
        <begin position="40"/>
        <end position="104"/>
    </location>
</feature>
<evidence type="ECO:0008006" key="4">
    <source>
        <dbReference type="Google" id="ProtNLM"/>
    </source>
</evidence>
<sequence length="104" mass="10979">DAGAWKRIAARGLTHQAKTVADRTGGAMVIRSVVDRLEAKAAITPTTGTGPRPDPPGIRQHVRRPGDAGHPPPPDHKARRASVRRDTLTRTGPGCPAQPTGTRT</sequence>
<evidence type="ECO:0000313" key="2">
    <source>
        <dbReference type="EMBL" id="MFC5670371.1"/>
    </source>
</evidence>
<proteinExistence type="predicted"/>
<evidence type="ECO:0000313" key="3">
    <source>
        <dbReference type="Proteomes" id="UP001596183"/>
    </source>
</evidence>
<organism evidence="2 3">
    <name type="scientific">Streptomyces incanus</name>
    <dbReference type="NCBI Taxonomy" id="887453"/>
    <lineage>
        <taxon>Bacteria</taxon>
        <taxon>Bacillati</taxon>
        <taxon>Actinomycetota</taxon>
        <taxon>Actinomycetes</taxon>
        <taxon>Kitasatosporales</taxon>
        <taxon>Streptomycetaceae</taxon>
        <taxon>Streptomyces</taxon>
    </lineage>
</organism>
<keyword evidence="3" id="KW-1185">Reference proteome</keyword>
<feature type="non-terminal residue" evidence="2">
    <location>
        <position position="1"/>
    </location>
</feature>
<reference evidence="3" key="1">
    <citation type="journal article" date="2019" name="Int. J. Syst. Evol. Microbiol.">
        <title>The Global Catalogue of Microorganisms (GCM) 10K type strain sequencing project: providing services to taxonomists for standard genome sequencing and annotation.</title>
        <authorList>
            <consortium name="The Broad Institute Genomics Platform"/>
            <consortium name="The Broad Institute Genome Sequencing Center for Infectious Disease"/>
            <person name="Wu L."/>
            <person name="Ma J."/>
        </authorList>
    </citation>
    <scope>NUCLEOTIDE SEQUENCE [LARGE SCALE GENOMIC DNA]</scope>
    <source>
        <strain evidence="3">JCM 13852</strain>
    </source>
</reference>
<name>A0ABW0XIW9_9ACTN</name>
<evidence type="ECO:0000256" key="1">
    <source>
        <dbReference type="SAM" id="MobiDB-lite"/>
    </source>
</evidence>